<evidence type="ECO:0008006" key="4">
    <source>
        <dbReference type="Google" id="ProtNLM"/>
    </source>
</evidence>
<protein>
    <recommendedName>
        <fullName evidence="4">Gag-pol polyprotein</fullName>
    </recommendedName>
</protein>
<sequence>MKMKQVSRQCPQNTRGRSSGRLSYRVSRNRGYRGGFNSCNQQQQANKADEKQEEAKVHLYAANLCNVKDRLYYVMDSGASNHFVREEYEELMSNIQILTHEVTIQIANGENLKSNKIGKKCEITKALR</sequence>
<evidence type="ECO:0000313" key="2">
    <source>
        <dbReference type="EMBL" id="KAK9873650.1"/>
    </source>
</evidence>
<dbReference type="Proteomes" id="UP001431783">
    <property type="component" value="Unassembled WGS sequence"/>
</dbReference>
<keyword evidence="3" id="KW-1185">Reference proteome</keyword>
<comment type="caution">
    <text evidence="2">The sequence shown here is derived from an EMBL/GenBank/DDBJ whole genome shotgun (WGS) entry which is preliminary data.</text>
</comment>
<feature type="compositionally biased region" description="Polar residues" evidence="1">
    <location>
        <begin position="37"/>
        <end position="46"/>
    </location>
</feature>
<reference evidence="2 3" key="1">
    <citation type="submission" date="2023-03" db="EMBL/GenBank/DDBJ databases">
        <title>Genome insight into feeding habits of ladybird beetles.</title>
        <authorList>
            <person name="Li H.-S."/>
            <person name="Huang Y.-H."/>
            <person name="Pang H."/>
        </authorList>
    </citation>
    <scope>NUCLEOTIDE SEQUENCE [LARGE SCALE GENOMIC DNA]</scope>
    <source>
        <strain evidence="2">SYSU_2023b</strain>
        <tissue evidence="2">Whole body</tissue>
    </source>
</reference>
<accession>A0AAW1U0I7</accession>
<evidence type="ECO:0000256" key="1">
    <source>
        <dbReference type="SAM" id="MobiDB-lite"/>
    </source>
</evidence>
<dbReference type="AlphaFoldDB" id="A0AAW1U0I7"/>
<proteinExistence type="predicted"/>
<organism evidence="2 3">
    <name type="scientific">Henosepilachna vigintioctopunctata</name>
    <dbReference type="NCBI Taxonomy" id="420089"/>
    <lineage>
        <taxon>Eukaryota</taxon>
        <taxon>Metazoa</taxon>
        <taxon>Ecdysozoa</taxon>
        <taxon>Arthropoda</taxon>
        <taxon>Hexapoda</taxon>
        <taxon>Insecta</taxon>
        <taxon>Pterygota</taxon>
        <taxon>Neoptera</taxon>
        <taxon>Endopterygota</taxon>
        <taxon>Coleoptera</taxon>
        <taxon>Polyphaga</taxon>
        <taxon>Cucujiformia</taxon>
        <taxon>Coccinelloidea</taxon>
        <taxon>Coccinellidae</taxon>
        <taxon>Epilachninae</taxon>
        <taxon>Epilachnini</taxon>
        <taxon>Henosepilachna</taxon>
    </lineage>
</organism>
<name>A0AAW1U0I7_9CUCU</name>
<evidence type="ECO:0000313" key="3">
    <source>
        <dbReference type="Proteomes" id="UP001431783"/>
    </source>
</evidence>
<dbReference type="EMBL" id="JARQZJ010000025">
    <property type="protein sequence ID" value="KAK9873650.1"/>
    <property type="molecule type" value="Genomic_DNA"/>
</dbReference>
<feature type="region of interest" description="Disordered" evidence="1">
    <location>
        <begin position="1"/>
        <end position="51"/>
    </location>
</feature>
<feature type="compositionally biased region" description="Polar residues" evidence="1">
    <location>
        <begin position="1"/>
        <end position="21"/>
    </location>
</feature>
<gene>
    <name evidence="2" type="ORF">WA026_023514</name>
</gene>